<protein>
    <recommendedName>
        <fullName evidence="1">F-box domain-containing protein</fullName>
    </recommendedName>
</protein>
<dbReference type="AlphaFoldDB" id="A0AAD7NQG8"/>
<dbReference type="InterPro" id="IPR036047">
    <property type="entry name" value="F-box-like_dom_sf"/>
</dbReference>
<dbReference type="SUPFAM" id="SSF81383">
    <property type="entry name" value="F-box domain"/>
    <property type="match status" value="1"/>
</dbReference>
<dbReference type="EMBL" id="JARKIB010000015">
    <property type="protein sequence ID" value="KAJ7771516.1"/>
    <property type="molecule type" value="Genomic_DNA"/>
</dbReference>
<sequence>MPRRPILLLDLPPEILILVFYHLDLPTLTACLSTSRHVKSIIDGSTLLQYRLAAQAACVEDNPWNTAIDSAHKLVALQRREAAFNGLVPTSVFSVELNDIDFADCKYALSGAVFAIVEVDTKVLNWLSLTATEPVFQRLEFPGYIRDFALAIPEEDLLVVVLSPEPLDDQFTLEIVVELRFYEMSTQSAHRVAHDHVIPVSISGAHLLAFEIETSGSNVFLLIDYLDEDGAERSRIFMYDWKLGCLIKSLDNYSTAVFLSPDVILLAQMITGTLQLWAISEGTVSGPDVSLKLPALAKPGKYEILALESNPKGCMSSQEPFYASFDDSSVGFDIVFQFEDGSDEDLRLVISRRALLQLLPFVEERGKVLLWRDWGPPIAHWPDNPDGFVSEWPMTIWGHRCALIGPGGHIRLADFNPYSYKKFLQAERDDSRAGLTTAVVSVREKDRLIGVELFGEEVRACLGYLVIESRTIKHLYIGVTVGDKVIGGLKKPAVPGGKTSIDFWRLG</sequence>
<proteinExistence type="predicted"/>
<organism evidence="2 3">
    <name type="scientific">Mycena metata</name>
    <dbReference type="NCBI Taxonomy" id="1033252"/>
    <lineage>
        <taxon>Eukaryota</taxon>
        <taxon>Fungi</taxon>
        <taxon>Dikarya</taxon>
        <taxon>Basidiomycota</taxon>
        <taxon>Agaricomycotina</taxon>
        <taxon>Agaricomycetes</taxon>
        <taxon>Agaricomycetidae</taxon>
        <taxon>Agaricales</taxon>
        <taxon>Marasmiineae</taxon>
        <taxon>Mycenaceae</taxon>
        <taxon>Mycena</taxon>
    </lineage>
</organism>
<keyword evidence="3" id="KW-1185">Reference proteome</keyword>
<comment type="caution">
    <text evidence="2">The sequence shown here is derived from an EMBL/GenBank/DDBJ whole genome shotgun (WGS) entry which is preliminary data.</text>
</comment>
<evidence type="ECO:0000259" key="1">
    <source>
        <dbReference type="PROSITE" id="PS50181"/>
    </source>
</evidence>
<feature type="domain" description="F-box" evidence="1">
    <location>
        <begin position="5"/>
        <end position="51"/>
    </location>
</feature>
<dbReference type="Pfam" id="PF00646">
    <property type="entry name" value="F-box"/>
    <property type="match status" value="1"/>
</dbReference>
<dbReference type="Proteomes" id="UP001215598">
    <property type="component" value="Unassembled WGS sequence"/>
</dbReference>
<evidence type="ECO:0000313" key="2">
    <source>
        <dbReference type="EMBL" id="KAJ7771516.1"/>
    </source>
</evidence>
<dbReference type="PROSITE" id="PS50181">
    <property type="entry name" value="FBOX"/>
    <property type="match status" value="1"/>
</dbReference>
<evidence type="ECO:0000313" key="3">
    <source>
        <dbReference type="Proteomes" id="UP001215598"/>
    </source>
</evidence>
<dbReference type="InterPro" id="IPR001810">
    <property type="entry name" value="F-box_dom"/>
</dbReference>
<reference evidence="2" key="1">
    <citation type="submission" date="2023-03" db="EMBL/GenBank/DDBJ databases">
        <title>Massive genome expansion in bonnet fungi (Mycena s.s.) driven by repeated elements and novel gene families across ecological guilds.</title>
        <authorList>
            <consortium name="Lawrence Berkeley National Laboratory"/>
            <person name="Harder C.B."/>
            <person name="Miyauchi S."/>
            <person name="Viragh M."/>
            <person name="Kuo A."/>
            <person name="Thoen E."/>
            <person name="Andreopoulos B."/>
            <person name="Lu D."/>
            <person name="Skrede I."/>
            <person name="Drula E."/>
            <person name="Henrissat B."/>
            <person name="Morin E."/>
            <person name="Kohler A."/>
            <person name="Barry K."/>
            <person name="LaButti K."/>
            <person name="Morin E."/>
            <person name="Salamov A."/>
            <person name="Lipzen A."/>
            <person name="Mereny Z."/>
            <person name="Hegedus B."/>
            <person name="Baldrian P."/>
            <person name="Stursova M."/>
            <person name="Weitz H."/>
            <person name="Taylor A."/>
            <person name="Grigoriev I.V."/>
            <person name="Nagy L.G."/>
            <person name="Martin F."/>
            <person name="Kauserud H."/>
        </authorList>
    </citation>
    <scope>NUCLEOTIDE SEQUENCE</scope>
    <source>
        <strain evidence="2">CBHHK182m</strain>
    </source>
</reference>
<accession>A0AAD7NQG8</accession>
<name>A0AAD7NQG8_9AGAR</name>
<gene>
    <name evidence="2" type="ORF">B0H16DRAFT_1881139</name>
</gene>